<accession>A0A1I4AXA2</accession>
<dbReference type="RefSeq" id="WP_091898498.1">
    <property type="nucleotide sequence ID" value="NZ_FOSJ01000057.1"/>
</dbReference>
<evidence type="ECO:0000313" key="1">
    <source>
        <dbReference type="EMBL" id="SFK61222.1"/>
    </source>
</evidence>
<gene>
    <name evidence="1" type="ORF">SAMN04488569_105735</name>
</gene>
<protein>
    <submittedName>
        <fullName evidence="1">Uncharacterized protein</fullName>
    </submittedName>
</protein>
<dbReference type="EMBL" id="FOSJ01000057">
    <property type="protein sequence ID" value="SFK61222.1"/>
    <property type="molecule type" value="Genomic_DNA"/>
</dbReference>
<name>A0A1I4AXA2_9LACT</name>
<dbReference type="AlphaFoldDB" id="A0A1I4AXA2"/>
<evidence type="ECO:0000313" key="2">
    <source>
        <dbReference type="Proteomes" id="UP000199589"/>
    </source>
</evidence>
<dbReference type="OrthoDB" id="2168427at2"/>
<dbReference type="Proteomes" id="UP000199589">
    <property type="component" value="Unassembled WGS sequence"/>
</dbReference>
<keyword evidence="2" id="KW-1185">Reference proteome</keyword>
<organism evidence="1 2">
    <name type="scientific">Marinilactibacillus piezotolerans</name>
    <dbReference type="NCBI Taxonomy" id="258723"/>
    <lineage>
        <taxon>Bacteria</taxon>
        <taxon>Bacillati</taxon>
        <taxon>Bacillota</taxon>
        <taxon>Bacilli</taxon>
        <taxon>Lactobacillales</taxon>
        <taxon>Carnobacteriaceae</taxon>
        <taxon>Marinilactibacillus</taxon>
    </lineage>
</organism>
<reference evidence="2" key="1">
    <citation type="submission" date="2016-10" db="EMBL/GenBank/DDBJ databases">
        <authorList>
            <person name="Varghese N."/>
            <person name="Submissions S."/>
        </authorList>
    </citation>
    <scope>NUCLEOTIDE SEQUENCE [LARGE SCALE GENOMIC DNA]</scope>
    <source>
        <strain evidence="2">DSM 16108</strain>
    </source>
</reference>
<sequence length="108" mass="12972">MKESKHKIKSVESYRTPQFKMTELLKSIFTLGKVKQKRMSEVAALYVFEHKEKDLYLISSEDMSGNREKIVEFQMISSEFEQVVFDDKKLSFDHYIYHFDLDTIIYEQ</sequence>
<proteinExistence type="predicted"/>